<comment type="cofactor">
    <cofactor evidence="1">
        <name>a divalent metal cation</name>
        <dbReference type="ChEBI" id="CHEBI:60240"/>
    </cofactor>
</comment>
<dbReference type="GO" id="GO:0046872">
    <property type="term" value="F:metal ion binding"/>
    <property type="evidence" value="ECO:0007669"/>
    <property type="project" value="UniProtKB-KW"/>
</dbReference>
<dbReference type="EMBL" id="JALNTZ010000007">
    <property type="protein sequence ID" value="KAJ3645974.1"/>
    <property type="molecule type" value="Genomic_DNA"/>
</dbReference>
<keyword evidence="2" id="KW-0479">Metal-binding</keyword>
<feature type="domain" description="DDE Tnp4" evidence="3">
    <location>
        <begin position="29"/>
        <end position="75"/>
    </location>
</feature>
<organism evidence="4 5">
    <name type="scientific">Zophobas morio</name>
    <dbReference type="NCBI Taxonomy" id="2755281"/>
    <lineage>
        <taxon>Eukaryota</taxon>
        <taxon>Metazoa</taxon>
        <taxon>Ecdysozoa</taxon>
        <taxon>Arthropoda</taxon>
        <taxon>Hexapoda</taxon>
        <taxon>Insecta</taxon>
        <taxon>Pterygota</taxon>
        <taxon>Neoptera</taxon>
        <taxon>Endopterygota</taxon>
        <taxon>Coleoptera</taxon>
        <taxon>Polyphaga</taxon>
        <taxon>Cucujiformia</taxon>
        <taxon>Tenebrionidae</taxon>
        <taxon>Zophobas</taxon>
    </lineage>
</organism>
<evidence type="ECO:0000256" key="2">
    <source>
        <dbReference type="ARBA" id="ARBA00022723"/>
    </source>
</evidence>
<dbReference type="Proteomes" id="UP001168821">
    <property type="component" value="Unassembled WGS sequence"/>
</dbReference>
<protein>
    <recommendedName>
        <fullName evidence="3">DDE Tnp4 domain-containing protein</fullName>
    </recommendedName>
</protein>
<sequence>MPENELEIREAQNNVYHIARFPRVIGAPDCTHVKIESPGGENPEDFRSRKDYFSINVQAICNANLEFCNVATRWPVLHDLARRMGEVDPPLPEEINNNELQILIEEGQIPEVAEGLGGNDNIAGQLRRNLINHFLGNYNY</sequence>
<dbReference type="AlphaFoldDB" id="A0AA38I3H6"/>
<evidence type="ECO:0000256" key="1">
    <source>
        <dbReference type="ARBA" id="ARBA00001968"/>
    </source>
</evidence>
<dbReference type="InterPro" id="IPR027806">
    <property type="entry name" value="HARBI1_dom"/>
</dbReference>
<name>A0AA38I3H6_9CUCU</name>
<comment type="caution">
    <text evidence="4">The sequence shown here is derived from an EMBL/GenBank/DDBJ whole genome shotgun (WGS) entry which is preliminary data.</text>
</comment>
<proteinExistence type="predicted"/>
<evidence type="ECO:0000313" key="5">
    <source>
        <dbReference type="Proteomes" id="UP001168821"/>
    </source>
</evidence>
<dbReference type="Pfam" id="PF13359">
    <property type="entry name" value="DDE_Tnp_4"/>
    <property type="match status" value="1"/>
</dbReference>
<gene>
    <name evidence="4" type="ORF">Zmor_023589</name>
</gene>
<evidence type="ECO:0000259" key="3">
    <source>
        <dbReference type="Pfam" id="PF13359"/>
    </source>
</evidence>
<keyword evidence="5" id="KW-1185">Reference proteome</keyword>
<reference evidence="4" key="1">
    <citation type="journal article" date="2023" name="G3 (Bethesda)">
        <title>Whole genome assemblies of Zophobas morio and Tenebrio molitor.</title>
        <authorList>
            <person name="Kaur S."/>
            <person name="Stinson S.A."/>
            <person name="diCenzo G.C."/>
        </authorList>
    </citation>
    <scope>NUCLEOTIDE SEQUENCE</scope>
    <source>
        <strain evidence="4">QUZm001</strain>
    </source>
</reference>
<accession>A0AA38I3H6</accession>
<evidence type="ECO:0000313" key="4">
    <source>
        <dbReference type="EMBL" id="KAJ3645974.1"/>
    </source>
</evidence>